<dbReference type="PROSITE" id="PS51379">
    <property type="entry name" value="4FE4S_FER_2"/>
    <property type="match status" value="2"/>
</dbReference>
<dbReference type="SUPFAM" id="SSF46548">
    <property type="entry name" value="alpha-helical ferredoxin"/>
    <property type="match status" value="1"/>
</dbReference>
<evidence type="ECO:0000256" key="5">
    <source>
        <dbReference type="ARBA" id="ARBA00023014"/>
    </source>
</evidence>
<evidence type="ECO:0000259" key="6">
    <source>
        <dbReference type="PROSITE" id="PS51379"/>
    </source>
</evidence>
<organism evidence="7 8">
    <name type="scientific">Geodia barretti</name>
    <name type="common">Barrett's horny sponge</name>
    <dbReference type="NCBI Taxonomy" id="519541"/>
    <lineage>
        <taxon>Eukaryota</taxon>
        <taxon>Metazoa</taxon>
        <taxon>Porifera</taxon>
        <taxon>Demospongiae</taxon>
        <taxon>Heteroscleromorpha</taxon>
        <taxon>Tetractinellida</taxon>
        <taxon>Astrophorina</taxon>
        <taxon>Geodiidae</taxon>
        <taxon>Geodia</taxon>
    </lineage>
</organism>
<dbReference type="PANTHER" id="PTHR32479:SF17">
    <property type="entry name" value="GLYCOLATE OXIDASE IRON-SULFUR SUBUNIT"/>
    <property type="match status" value="1"/>
</dbReference>
<dbReference type="InterPro" id="IPR017896">
    <property type="entry name" value="4Fe4S_Fe-S-bd"/>
</dbReference>
<dbReference type="PIRSF" id="PIRSF000139">
    <property type="entry name" value="Glc_ox_4Fe-4S"/>
    <property type="match status" value="1"/>
</dbReference>
<dbReference type="PROSITE" id="PS00198">
    <property type="entry name" value="4FE4S_FER_1"/>
    <property type="match status" value="2"/>
</dbReference>
<protein>
    <submittedName>
        <fullName evidence="7">Probable glycolate oxidase iron-sulfur subunit</fullName>
    </submittedName>
</protein>
<dbReference type="GO" id="GO:0046872">
    <property type="term" value="F:metal ion binding"/>
    <property type="evidence" value="ECO:0007669"/>
    <property type="project" value="UniProtKB-KW"/>
</dbReference>
<dbReference type="InterPro" id="IPR004017">
    <property type="entry name" value="Cys_rich_dom"/>
</dbReference>
<evidence type="ECO:0000256" key="4">
    <source>
        <dbReference type="ARBA" id="ARBA00023004"/>
    </source>
</evidence>
<evidence type="ECO:0000256" key="2">
    <source>
        <dbReference type="ARBA" id="ARBA00022723"/>
    </source>
</evidence>
<keyword evidence="5" id="KW-0411">Iron-sulfur</keyword>
<reference evidence="7" key="1">
    <citation type="submission" date="2023-03" db="EMBL/GenBank/DDBJ databases">
        <authorList>
            <person name="Steffen K."/>
            <person name="Cardenas P."/>
        </authorList>
    </citation>
    <scope>NUCLEOTIDE SEQUENCE</scope>
</reference>
<sequence length="452" mass="49082">MGGGIDAGHGFPYGLPFEGSLNDGPGFSGPDAPAESDLYRCVHCGLCLSACPTYVETRLEAESPRGRIALMKAVHEGRTGISERLVSHWELCLQCRACEAVCPSGVPYGRLMEHTRAQVQDNNLQSPELGRLSRLFLRAALPHNKRLRLAGHLMRFYQRSGVQRLVRKSRVLSILPGDLAAMEAQMPVMGTQFFGTRSQVFPAVGERRMTVGLLAGCVMPMMQGDAMRAAVRVLQRNGCDVAVPPAQGCCGALNLHAGDLELGRRMARRNIDAFRDAGVETVVTASAGCGSSMKEYGDLLRDDPDYGDAAEEFARNTRDITEFLAGLPLDPPRAELPWRVTVQDPCHLAHAQRITEAPRQVLRSIPGLEIVEMAESSLCCGSAGFYSLIQRDMSQRLQRRKIGNAVATEAEVIASANPGCISQLEQGLRNEGSKARVTHVVEILDAAYQAEG</sequence>
<dbReference type="Proteomes" id="UP001174909">
    <property type="component" value="Unassembled WGS sequence"/>
</dbReference>
<comment type="caution">
    <text evidence="7">The sequence shown here is derived from an EMBL/GenBank/DDBJ whole genome shotgun (WGS) entry which is preliminary data.</text>
</comment>
<keyword evidence="8" id="KW-1185">Reference proteome</keyword>
<dbReference type="Pfam" id="PF02754">
    <property type="entry name" value="CCG"/>
    <property type="match status" value="2"/>
</dbReference>
<keyword evidence="1" id="KW-0004">4Fe-4S</keyword>
<evidence type="ECO:0000256" key="1">
    <source>
        <dbReference type="ARBA" id="ARBA00022485"/>
    </source>
</evidence>
<dbReference type="GO" id="GO:0016491">
    <property type="term" value="F:oxidoreductase activity"/>
    <property type="evidence" value="ECO:0007669"/>
    <property type="project" value="UniProtKB-ARBA"/>
</dbReference>
<keyword evidence="3" id="KW-0677">Repeat</keyword>
<feature type="domain" description="4Fe-4S ferredoxin-type" evidence="6">
    <location>
        <begin position="83"/>
        <end position="114"/>
    </location>
</feature>
<feature type="domain" description="4Fe-4S ferredoxin-type" evidence="6">
    <location>
        <begin position="32"/>
        <end position="62"/>
    </location>
</feature>
<keyword evidence="4" id="KW-0408">Iron</keyword>
<evidence type="ECO:0000313" key="7">
    <source>
        <dbReference type="EMBL" id="CAI8018319.1"/>
    </source>
</evidence>
<evidence type="ECO:0000313" key="8">
    <source>
        <dbReference type="Proteomes" id="UP001174909"/>
    </source>
</evidence>
<keyword evidence="2" id="KW-0479">Metal-binding</keyword>
<dbReference type="Gene3D" id="1.10.1060.10">
    <property type="entry name" value="Alpha-helical ferredoxin"/>
    <property type="match status" value="1"/>
</dbReference>
<dbReference type="InterPro" id="IPR017900">
    <property type="entry name" value="4Fe4S_Fe_S_CS"/>
</dbReference>
<dbReference type="Pfam" id="PF13183">
    <property type="entry name" value="Fer4_8"/>
    <property type="match status" value="1"/>
</dbReference>
<accession>A0AA35RW46</accession>
<dbReference type="AlphaFoldDB" id="A0AA35RW46"/>
<evidence type="ECO:0000256" key="3">
    <source>
        <dbReference type="ARBA" id="ARBA00022737"/>
    </source>
</evidence>
<dbReference type="InterPro" id="IPR009051">
    <property type="entry name" value="Helical_ferredxn"/>
</dbReference>
<dbReference type="EMBL" id="CASHTH010001687">
    <property type="protein sequence ID" value="CAI8018319.1"/>
    <property type="molecule type" value="Genomic_DNA"/>
</dbReference>
<proteinExistence type="predicted"/>
<name>A0AA35RW46_GEOBA</name>
<dbReference type="InterPro" id="IPR012257">
    <property type="entry name" value="Glc_ox_4Fe-4S"/>
</dbReference>
<dbReference type="GO" id="GO:0051539">
    <property type="term" value="F:4 iron, 4 sulfur cluster binding"/>
    <property type="evidence" value="ECO:0007669"/>
    <property type="project" value="UniProtKB-KW"/>
</dbReference>
<gene>
    <name evidence="7" type="ORF">GBAR_LOCUS11107</name>
</gene>
<dbReference type="PANTHER" id="PTHR32479">
    <property type="entry name" value="GLYCOLATE OXIDASE IRON-SULFUR SUBUNIT"/>
    <property type="match status" value="1"/>
</dbReference>